<evidence type="ECO:0000313" key="2">
    <source>
        <dbReference type="EMBL" id="SCG74400.1"/>
    </source>
</evidence>
<evidence type="ECO:0000256" key="1">
    <source>
        <dbReference type="SAM" id="MobiDB-lite"/>
    </source>
</evidence>
<reference evidence="3" key="1">
    <citation type="submission" date="2016-06" db="EMBL/GenBank/DDBJ databases">
        <authorList>
            <person name="Varghese N."/>
            <person name="Submissions Spin"/>
        </authorList>
    </citation>
    <scope>NUCLEOTIDE SEQUENCE [LARGE SCALE GENOMIC DNA]</scope>
    <source>
        <strain evidence="3">DSM 45647</strain>
    </source>
</reference>
<evidence type="ECO:0000313" key="3">
    <source>
        <dbReference type="Proteomes" id="UP000199360"/>
    </source>
</evidence>
<dbReference type="EMBL" id="FMDM01000014">
    <property type="protein sequence ID" value="SCG74400.1"/>
    <property type="molecule type" value="Genomic_DNA"/>
</dbReference>
<organism evidence="2 3">
    <name type="scientific">Micromonospora humi</name>
    <dbReference type="NCBI Taxonomy" id="745366"/>
    <lineage>
        <taxon>Bacteria</taxon>
        <taxon>Bacillati</taxon>
        <taxon>Actinomycetota</taxon>
        <taxon>Actinomycetes</taxon>
        <taxon>Micromonosporales</taxon>
        <taxon>Micromonosporaceae</taxon>
        <taxon>Micromonospora</taxon>
    </lineage>
</organism>
<dbReference type="RefSeq" id="WP_245716533.1">
    <property type="nucleotide sequence ID" value="NZ_FMDM01000014.1"/>
</dbReference>
<dbReference type="STRING" id="745366.GA0070213_11489"/>
<name>A0A1C5JUX8_9ACTN</name>
<protein>
    <submittedName>
        <fullName evidence="2">Uncharacterized protein</fullName>
    </submittedName>
</protein>
<dbReference type="AlphaFoldDB" id="A0A1C5JUX8"/>
<proteinExistence type="predicted"/>
<dbReference type="Proteomes" id="UP000199360">
    <property type="component" value="Unassembled WGS sequence"/>
</dbReference>
<gene>
    <name evidence="2" type="ORF">GA0070213_11489</name>
</gene>
<feature type="compositionally biased region" description="Low complexity" evidence="1">
    <location>
        <begin position="73"/>
        <end position="83"/>
    </location>
</feature>
<accession>A0A1C5JUX8</accession>
<keyword evidence="3" id="KW-1185">Reference proteome</keyword>
<feature type="region of interest" description="Disordered" evidence="1">
    <location>
        <begin position="39"/>
        <end position="83"/>
    </location>
</feature>
<sequence>MAGDEPRPVLAVASAAGPWRPFGEVRLSARRGARADAAPAFDPIGNVPPGLRLAGPPARLRDTGYRGSRRGRGVAVSRVARRG</sequence>